<evidence type="ECO:0000259" key="10">
    <source>
        <dbReference type="PROSITE" id="PS50887"/>
    </source>
</evidence>
<dbReference type="Gene3D" id="3.20.20.450">
    <property type="entry name" value="EAL domain"/>
    <property type="match status" value="1"/>
</dbReference>
<keyword evidence="5 6" id="KW-0472">Membrane</keyword>
<evidence type="ECO:0000256" key="5">
    <source>
        <dbReference type="ARBA" id="ARBA00023136"/>
    </source>
</evidence>
<sequence>MRDFMALQNKNHWFLALAYALAVVLDHGFISDGALFGPFNFQLGIAVIGLLLLGLGAIPYLIPGALLFGLLQATSPVLTVLLALLHLGQALCIFSLLPLFAPERQIRIIDSHRLLMAGPVTGNLLFVSLLISLQQFFMPQADVSASWLMLWLGHSLSVLIVVPTGYAILTDRSLVRANWLIELTLLVSIAASGGMLLLTGREALTLEVAYLMFPLLIWSSLRLGQMGNGIVALLIWLLLSAQYVMGLSSSDYINSALFLLAIALQTGIFLTASHRENRRAVNAARLSAKIFDYASEGILLTDADAKIIATNPAFEKITGFTREDAIGKTSRIFGEHQGRLSELQSVQLASLRATGQWEGEIQDRRKNGEFYPAWLSMSAVRDEQGYITNFVGVFSDYTARKESEQRMRHLAQHDALTGLLNRNGLQEALNAILIRSGTKCRSFALLFIDLDRFKTINDTLGHDVGDELLKVVANRLRGHLKQHDIVARLGGDEFTVLLEHIIHHEQIIQVVERILASLGEVHQVGGHELFVTGSIGVSLYPHDGGAAAQLMKNADIAMYRAKELGKNTYQFYATEMNVAHHVSHLSLENALRFAMERKQLQLVYQPQYDLLTGQLAGMECLIRWHHPELGLISPAQFIPIAEENGLIVAMGDWVLNEACHTAQQWRLAGLEVPRIAVNLSVRQFKPLLLVNQIKLALSSSGLPAHLLELEVTESVIMKRVHEAVEILRELKLLGVKLAIDDFGTGYSSLSQFKVLPLDVLKIDRSFIEGIPSDQDDVVIAETIMILARKMGMSVVAEGVETAKQMQLLQKMGCDVGQGYFFSRPLPALEMQGLLKPALSDEVIET</sequence>
<proteinExistence type="predicted"/>
<dbReference type="PROSITE" id="PS50887">
    <property type="entry name" value="GGDEF"/>
    <property type="match status" value="1"/>
</dbReference>
<dbReference type="SMART" id="SM00267">
    <property type="entry name" value="GGDEF"/>
    <property type="match status" value="1"/>
</dbReference>
<keyword evidence="4 6" id="KW-1133">Transmembrane helix</keyword>
<evidence type="ECO:0000313" key="12">
    <source>
        <dbReference type="Proteomes" id="UP001195660"/>
    </source>
</evidence>
<dbReference type="InterPro" id="IPR035965">
    <property type="entry name" value="PAS-like_dom_sf"/>
</dbReference>
<dbReference type="Pfam" id="PF00563">
    <property type="entry name" value="EAL"/>
    <property type="match status" value="1"/>
</dbReference>
<dbReference type="PROSITE" id="PS50113">
    <property type="entry name" value="PAC"/>
    <property type="match status" value="1"/>
</dbReference>
<comment type="caution">
    <text evidence="11">The sequence shown here is derived from an EMBL/GenBank/DDBJ whole genome shotgun (WGS) entry which is preliminary data.</text>
</comment>
<keyword evidence="3 6" id="KW-0812">Transmembrane</keyword>
<feature type="transmembrane region" description="Helical" evidence="6">
    <location>
        <begin position="12"/>
        <end position="31"/>
    </location>
</feature>
<dbReference type="SMART" id="SM00091">
    <property type="entry name" value="PAS"/>
    <property type="match status" value="1"/>
</dbReference>
<feature type="transmembrane region" description="Helical" evidence="6">
    <location>
        <begin position="228"/>
        <end position="246"/>
    </location>
</feature>
<feature type="transmembrane region" description="Helical" evidence="6">
    <location>
        <begin position="77"/>
        <end position="101"/>
    </location>
</feature>
<dbReference type="InterPro" id="IPR000700">
    <property type="entry name" value="PAS-assoc_C"/>
</dbReference>
<dbReference type="PANTHER" id="PTHR44757">
    <property type="entry name" value="DIGUANYLATE CYCLASE DGCP"/>
    <property type="match status" value="1"/>
</dbReference>
<dbReference type="SMART" id="SM00086">
    <property type="entry name" value="PAC"/>
    <property type="match status" value="1"/>
</dbReference>
<dbReference type="InterPro" id="IPR052155">
    <property type="entry name" value="Biofilm_reg_signaling"/>
</dbReference>
<dbReference type="Gene3D" id="3.30.70.270">
    <property type="match status" value="1"/>
</dbReference>
<feature type="transmembrane region" description="Helical" evidence="6">
    <location>
        <begin position="113"/>
        <end position="133"/>
    </location>
</feature>
<feature type="domain" description="PAS" evidence="7">
    <location>
        <begin position="283"/>
        <end position="329"/>
    </location>
</feature>
<evidence type="ECO:0000256" key="4">
    <source>
        <dbReference type="ARBA" id="ARBA00022989"/>
    </source>
</evidence>
<evidence type="ECO:0000259" key="9">
    <source>
        <dbReference type="PROSITE" id="PS50883"/>
    </source>
</evidence>
<dbReference type="EMBL" id="WOFE01000001">
    <property type="protein sequence ID" value="MBM5570648.1"/>
    <property type="molecule type" value="Genomic_DNA"/>
</dbReference>
<feature type="domain" description="EAL" evidence="9">
    <location>
        <begin position="584"/>
        <end position="838"/>
    </location>
</feature>
<feature type="domain" description="GGDEF" evidence="10">
    <location>
        <begin position="441"/>
        <end position="574"/>
    </location>
</feature>
<keyword evidence="2" id="KW-1003">Cell membrane</keyword>
<gene>
    <name evidence="11" type="ORF">GM173_03535</name>
</gene>
<dbReference type="SUPFAM" id="SSF55073">
    <property type="entry name" value="Nucleotide cyclase"/>
    <property type="match status" value="1"/>
</dbReference>
<dbReference type="PANTHER" id="PTHR44757:SF2">
    <property type="entry name" value="BIOFILM ARCHITECTURE MAINTENANCE PROTEIN MBAA"/>
    <property type="match status" value="1"/>
</dbReference>
<accession>A0ABS2C934</accession>
<dbReference type="PROSITE" id="PS50883">
    <property type="entry name" value="EAL"/>
    <property type="match status" value="1"/>
</dbReference>
<dbReference type="InterPro" id="IPR001633">
    <property type="entry name" value="EAL_dom"/>
</dbReference>
<dbReference type="InterPro" id="IPR007895">
    <property type="entry name" value="MASE1"/>
</dbReference>
<keyword evidence="12" id="KW-1185">Reference proteome</keyword>
<comment type="subcellular location">
    <subcellularLocation>
        <location evidence="1">Cell membrane</location>
        <topology evidence="1">Multi-pass membrane protein</topology>
    </subcellularLocation>
</comment>
<dbReference type="InterPro" id="IPR035919">
    <property type="entry name" value="EAL_sf"/>
</dbReference>
<feature type="transmembrane region" description="Helical" evidence="6">
    <location>
        <begin position="179"/>
        <end position="198"/>
    </location>
</feature>
<dbReference type="CDD" id="cd01949">
    <property type="entry name" value="GGDEF"/>
    <property type="match status" value="1"/>
</dbReference>
<evidence type="ECO:0000256" key="1">
    <source>
        <dbReference type="ARBA" id="ARBA00004651"/>
    </source>
</evidence>
<dbReference type="NCBIfam" id="TIGR00229">
    <property type="entry name" value="sensory_box"/>
    <property type="match status" value="1"/>
</dbReference>
<dbReference type="InterPro" id="IPR000160">
    <property type="entry name" value="GGDEF_dom"/>
</dbReference>
<feature type="transmembrane region" description="Helical" evidence="6">
    <location>
        <begin position="145"/>
        <end position="167"/>
    </location>
</feature>
<name>A0ABS2C934_9NEIS</name>
<evidence type="ECO:0000313" key="11">
    <source>
        <dbReference type="EMBL" id="MBM5570648.1"/>
    </source>
</evidence>
<feature type="transmembrane region" description="Helical" evidence="6">
    <location>
        <begin position="43"/>
        <end position="71"/>
    </location>
</feature>
<dbReference type="NCBIfam" id="TIGR00254">
    <property type="entry name" value="GGDEF"/>
    <property type="match status" value="1"/>
</dbReference>
<evidence type="ECO:0000256" key="6">
    <source>
        <dbReference type="SAM" id="Phobius"/>
    </source>
</evidence>
<dbReference type="CDD" id="cd01948">
    <property type="entry name" value="EAL"/>
    <property type="match status" value="1"/>
</dbReference>
<evidence type="ECO:0000259" key="7">
    <source>
        <dbReference type="PROSITE" id="PS50112"/>
    </source>
</evidence>
<dbReference type="Gene3D" id="3.30.450.20">
    <property type="entry name" value="PAS domain"/>
    <property type="match status" value="1"/>
</dbReference>
<feature type="transmembrane region" description="Helical" evidence="6">
    <location>
        <begin position="252"/>
        <end position="272"/>
    </location>
</feature>
<dbReference type="SMART" id="SM00052">
    <property type="entry name" value="EAL"/>
    <property type="match status" value="1"/>
</dbReference>
<dbReference type="SUPFAM" id="SSF141868">
    <property type="entry name" value="EAL domain-like"/>
    <property type="match status" value="1"/>
</dbReference>
<dbReference type="Pfam" id="PF05231">
    <property type="entry name" value="MASE1"/>
    <property type="match status" value="1"/>
</dbReference>
<feature type="domain" description="PAC" evidence="8">
    <location>
        <begin position="357"/>
        <end position="409"/>
    </location>
</feature>
<evidence type="ECO:0000256" key="3">
    <source>
        <dbReference type="ARBA" id="ARBA00022692"/>
    </source>
</evidence>
<dbReference type="Pfam" id="PF00990">
    <property type="entry name" value="GGDEF"/>
    <property type="match status" value="1"/>
</dbReference>
<protein>
    <submittedName>
        <fullName evidence="11">EAL domain-containing protein</fullName>
    </submittedName>
</protein>
<reference evidence="11 12" key="1">
    <citation type="submission" date="2019-11" db="EMBL/GenBank/DDBJ databases">
        <title>Novel Deefgea species.</title>
        <authorList>
            <person name="Han J.-H."/>
        </authorList>
    </citation>
    <scope>NUCLEOTIDE SEQUENCE [LARGE SCALE GENOMIC DNA]</scope>
    <source>
        <strain evidence="11 12">LMG 24817</strain>
    </source>
</reference>
<dbReference type="InterPro" id="IPR029787">
    <property type="entry name" value="Nucleotide_cyclase"/>
</dbReference>
<dbReference type="Proteomes" id="UP001195660">
    <property type="component" value="Unassembled WGS sequence"/>
</dbReference>
<dbReference type="PROSITE" id="PS50112">
    <property type="entry name" value="PAS"/>
    <property type="match status" value="1"/>
</dbReference>
<dbReference type="InterPro" id="IPR000014">
    <property type="entry name" value="PAS"/>
</dbReference>
<dbReference type="Pfam" id="PF13426">
    <property type="entry name" value="PAS_9"/>
    <property type="match status" value="1"/>
</dbReference>
<dbReference type="InterPro" id="IPR043128">
    <property type="entry name" value="Rev_trsase/Diguanyl_cyclase"/>
</dbReference>
<evidence type="ECO:0000259" key="8">
    <source>
        <dbReference type="PROSITE" id="PS50113"/>
    </source>
</evidence>
<dbReference type="InterPro" id="IPR001610">
    <property type="entry name" value="PAC"/>
</dbReference>
<organism evidence="11 12">
    <name type="scientific">Deefgea chitinilytica</name>
    <dbReference type="NCBI Taxonomy" id="570276"/>
    <lineage>
        <taxon>Bacteria</taxon>
        <taxon>Pseudomonadati</taxon>
        <taxon>Pseudomonadota</taxon>
        <taxon>Betaproteobacteria</taxon>
        <taxon>Neisseriales</taxon>
        <taxon>Chitinibacteraceae</taxon>
        <taxon>Deefgea</taxon>
    </lineage>
</organism>
<dbReference type="CDD" id="cd00130">
    <property type="entry name" value="PAS"/>
    <property type="match status" value="1"/>
</dbReference>
<evidence type="ECO:0000256" key="2">
    <source>
        <dbReference type="ARBA" id="ARBA00022475"/>
    </source>
</evidence>
<dbReference type="SUPFAM" id="SSF55785">
    <property type="entry name" value="PYP-like sensor domain (PAS domain)"/>
    <property type="match status" value="1"/>
</dbReference>